<feature type="chain" id="PRO_5015120706" description="Secreted protein" evidence="1">
    <location>
        <begin position="17"/>
        <end position="63"/>
    </location>
</feature>
<feature type="signal peptide" evidence="1">
    <location>
        <begin position="1"/>
        <end position="16"/>
    </location>
</feature>
<evidence type="ECO:0008006" key="4">
    <source>
        <dbReference type="Google" id="ProtNLM"/>
    </source>
</evidence>
<keyword evidence="3" id="KW-1185">Reference proteome</keyword>
<evidence type="ECO:0000256" key="1">
    <source>
        <dbReference type="SAM" id="SignalP"/>
    </source>
</evidence>
<accession>A0A2P4TGP8</accession>
<protein>
    <recommendedName>
        <fullName evidence="4">Secreted protein</fullName>
    </recommendedName>
</protein>
<name>A0A2P4TGP8_BAMTH</name>
<dbReference type="Proteomes" id="UP000237246">
    <property type="component" value="Unassembled WGS sequence"/>
</dbReference>
<evidence type="ECO:0000313" key="3">
    <source>
        <dbReference type="Proteomes" id="UP000237246"/>
    </source>
</evidence>
<keyword evidence="1" id="KW-0732">Signal</keyword>
<gene>
    <name evidence="2" type="ORF">CIB84_000719</name>
</gene>
<sequence length="63" mass="7364">MFSFALCGLWSVSVTCVPRRWLIYFVRRKGSAVQWRNTSVPPHSPSQFRFVSRSTKKRVNGLF</sequence>
<comment type="caution">
    <text evidence="2">The sequence shown here is derived from an EMBL/GenBank/DDBJ whole genome shotgun (WGS) entry which is preliminary data.</text>
</comment>
<organism evidence="2 3">
    <name type="scientific">Bambusicola thoracicus</name>
    <name type="common">Chinese bamboo-partridge</name>
    <name type="synonym">Perdix thoracica</name>
    <dbReference type="NCBI Taxonomy" id="9083"/>
    <lineage>
        <taxon>Eukaryota</taxon>
        <taxon>Metazoa</taxon>
        <taxon>Chordata</taxon>
        <taxon>Craniata</taxon>
        <taxon>Vertebrata</taxon>
        <taxon>Euteleostomi</taxon>
        <taxon>Archelosauria</taxon>
        <taxon>Archosauria</taxon>
        <taxon>Dinosauria</taxon>
        <taxon>Saurischia</taxon>
        <taxon>Theropoda</taxon>
        <taxon>Coelurosauria</taxon>
        <taxon>Aves</taxon>
        <taxon>Neognathae</taxon>
        <taxon>Galloanserae</taxon>
        <taxon>Galliformes</taxon>
        <taxon>Phasianidae</taxon>
        <taxon>Perdicinae</taxon>
        <taxon>Bambusicola</taxon>
    </lineage>
</organism>
<evidence type="ECO:0000313" key="2">
    <source>
        <dbReference type="EMBL" id="POI35529.1"/>
    </source>
</evidence>
<reference evidence="2 3" key="1">
    <citation type="submission" date="2018-01" db="EMBL/GenBank/DDBJ databases">
        <title>Comparison of the Chinese Bamboo Partridge and Red Junglefowl genome sequences highlights the importance of demography in genome evolution.</title>
        <authorList>
            <person name="Tiley G.P."/>
            <person name="Kimball R.T."/>
            <person name="Braun E.L."/>
            <person name="Burleigh J.G."/>
        </authorList>
    </citation>
    <scope>NUCLEOTIDE SEQUENCE [LARGE SCALE GENOMIC DNA]</scope>
    <source>
        <strain evidence="2">RTK389</strain>
        <tissue evidence="2">Blood</tissue>
    </source>
</reference>
<dbReference type="EMBL" id="PPHD01000393">
    <property type="protein sequence ID" value="POI35529.1"/>
    <property type="molecule type" value="Genomic_DNA"/>
</dbReference>
<proteinExistence type="predicted"/>
<dbReference type="AlphaFoldDB" id="A0A2P4TGP8"/>